<protein>
    <recommendedName>
        <fullName evidence="3">Trichome birefringence-like C-terminal domain-containing protein</fullName>
    </recommendedName>
</protein>
<feature type="compositionally biased region" description="Basic and acidic residues" evidence="2">
    <location>
        <begin position="85"/>
        <end position="96"/>
    </location>
</feature>
<evidence type="ECO:0000256" key="1">
    <source>
        <dbReference type="ARBA" id="ARBA00007727"/>
    </source>
</evidence>
<dbReference type="PANTHER" id="PTHR32285">
    <property type="entry name" value="PROTEIN TRICHOME BIREFRINGENCE-LIKE 9-RELATED"/>
    <property type="match status" value="1"/>
</dbReference>
<evidence type="ECO:0000313" key="5">
    <source>
        <dbReference type="Proteomes" id="UP001054902"/>
    </source>
</evidence>
<name>A0AAD3H2V8_9STRA</name>
<organism evidence="4 5">
    <name type="scientific">Chaetoceros tenuissimus</name>
    <dbReference type="NCBI Taxonomy" id="426638"/>
    <lineage>
        <taxon>Eukaryota</taxon>
        <taxon>Sar</taxon>
        <taxon>Stramenopiles</taxon>
        <taxon>Ochrophyta</taxon>
        <taxon>Bacillariophyta</taxon>
        <taxon>Coscinodiscophyceae</taxon>
        <taxon>Chaetocerotophycidae</taxon>
        <taxon>Chaetocerotales</taxon>
        <taxon>Chaetocerotaceae</taxon>
        <taxon>Chaetoceros</taxon>
    </lineage>
</organism>
<dbReference type="AlphaFoldDB" id="A0AAD3H2V8"/>
<feature type="domain" description="Trichome birefringence-like C-terminal" evidence="3">
    <location>
        <begin position="335"/>
        <end position="459"/>
    </location>
</feature>
<sequence>MVLSNRYVFTNHGNPQHERQANNRIKSSARTSVAGLSKGRRIFLVVAVLIFVFDAGGQGRFKMKIDHQEIQREGNSNTTSNNNRNDAEKRADLPELDRKMQPELRKKVNKASLKIHLKLEKTDPILVDEDTNSGKISELEFYATIHHSEFPAEKAGEWIYKPDARAISPSKEHLHCLDQERQGNCHDPDAWKNTNDTAKLSRYNSMAAKAIANSPGILAGDDPWMWQSKLPQYRVLLFKDRDFYAKQVGKALRNRKIYLVGDSLTRQWSQSMRCELIHVLGMSPEEANKKVRYVQVHNGVRDIRKNTFDQTKERDVVVFNIGHHVGFKIGSNWTTLYREKLEQVLTFSFGNIPDSNKFFRTTSVRHYIRGAGDWDSESSKAGRVEPSMREKWSTYGGSRPEQPMQNLIAFEVFLQNNSTRRFQILDTSPMMLARADSTFDGCHFCLPGPLEYWSRMLYHRLYYSNT</sequence>
<dbReference type="Pfam" id="PF13839">
    <property type="entry name" value="PC-Esterase"/>
    <property type="match status" value="1"/>
</dbReference>
<dbReference type="PANTHER" id="PTHR32285:SF48">
    <property type="entry name" value="PROTEIN TRICHOME BIREFRINGENCE-LIKE 19"/>
    <property type="match status" value="1"/>
</dbReference>
<comment type="similarity">
    <text evidence="1">Belongs to the PC-esterase family. TBL subfamily.</text>
</comment>
<feature type="region of interest" description="Disordered" evidence="2">
    <location>
        <begin position="68"/>
        <end position="96"/>
    </location>
</feature>
<evidence type="ECO:0000259" key="3">
    <source>
        <dbReference type="Pfam" id="PF13839"/>
    </source>
</evidence>
<feature type="region of interest" description="Disordered" evidence="2">
    <location>
        <begin position="1"/>
        <end position="23"/>
    </location>
</feature>
<comment type="caution">
    <text evidence="4">The sequence shown here is derived from an EMBL/GenBank/DDBJ whole genome shotgun (WGS) entry which is preliminary data.</text>
</comment>
<feature type="compositionally biased region" description="Low complexity" evidence="2">
    <location>
        <begin position="75"/>
        <end position="84"/>
    </location>
</feature>
<dbReference type="InterPro" id="IPR029962">
    <property type="entry name" value="TBL"/>
</dbReference>
<dbReference type="InterPro" id="IPR026057">
    <property type="entry name" value="TBL_C"/>
</dbReference>
<keyword evidence="5" id="KW-1185">Reference proteome</keyword>
<accession>A0AAD3H2V8</accession>
<gene>
    <name evidence="4" type="ORF">CTEN210_05063</name>
</gene>
<evidence type="ECO:0000256" key="2">
    <source>
        <dbReference type="SAM" id="MobiDB-lite"/>
    </source>
</evidence>
<reference evidence="4 5" key="1">
    <citation type="journal article" date="2021" name="Sci. Rep.">
        <title>The genome of the diatom Chaetoceros tenuissimus carries an ancient integrated fragment of an extant virus.</title>
        <authorList>
            <person name="Hongo Y."/>
            <person name="Kimura K."/>
            <person name="Takaki Y."/>
            <person name="Yoshida Y."/>
            <person name="Baba S."/>
            <person name="Kobayashi G."/>
            <person name="Nagasaki K."/>
            <person name="Hano T."/>
            <person name="Tomaru Y."/>
        </authorList>
    </citation>
    <scope>NUCLEOTIDE SEQUENCE [LARGE SCALE GENOMIC DNA]</scope>
    <source>
        <strain evidence="4 5">NIES-3715</strain>
    </source>
</reference>
<dbReference type="Proteomes" id="UP001054902">
    <property type="component" value="Unassembled WGS sequence"/>
</dbReference>
<evidence type="ECO:0000313" key="4">
    <source>
        <dbReference type="EMBL" id="GFH48587.1"/>
    </source>
</evidence>
<dbReference type="GO" id="GO:0016413">
    <property type="term" value="F:O-acetyltransferase activity"/>
    <property type="evidence" value="ECO:0007669"/>
    <property type="project" value="InterPro"/>
</dbReference>
<dbReference type="EMBL" id="BLLK01000029">
    <property type="protein sequence ID" value="GFH48587.1"/>
    <property type="molecule type" value="Genomic_DNA"/>
</dbReference>
<proteinExistence type="inferred from homology"/>